<feature type="compositionally biased region" description="Polar residues" evidence="2">
    <location>
        <begin position="1366"/>
        <end position="1375"/>
    </location>
</feature>
<name>A0A8T0GLB7_CERPU</name>
<feature type="compositionally biased region" description="Polar residues" evidence="2">
    <location>
        <begin position="943"/>
        <end position="962"/>
    </location>
</feature>
<evidence type="ECO:0000259" key="3">
    <source>
        <dbReference type="Pfam" id="PF24782"/>
    </source>
</evidence>
<evidence type="ECO:0000256" key="2">
    <source>
        <dbReference type="SAM" id="MobiDB-lite"/>
    </source>
</evidence>
<dbReference type="Proteomes" id="UP000822688">
    <property type="component" value="Chromosome 10"/>
</dbReference>
<dbReference type="Pfam" id="PF24782">
    <property type="entry name" value="WD40_MABP1-WDR62_2nd"/>
    <property type="match status" value="1"/>
</dbReference>
<dbReference type="InterPro" id="IPR052779">
    <property type="entry name" value="WDR62"/>
</dbReference>
<gene>
    <name evidence="4" type="ORF">KC19_10G071300</name>
</gene>
<accession>A0A8T0GLB7</accession>
<feature type="compositionally biased region" description="Basic and acidic residues" evidence="2">
    <location>
        <begin position="1351"/>
        <end position="1365"/>
    </location>
</feature>
<dbReference type="InterPro" id="IPR001680">
    <property type="entry name" value="WD40_rpt"/>
</dbReference>
<proteinExistence type="predicted"/>
<dbReference type="Gene3D" id="2.130.10.10">
    <property type="entry name" value="YVTN repeat-like/Quinoprotein amine dehydrogenase"/>
    <property type="match status" value="3"/>
</dbReference>
<dbReference type="Pfam" id="PF00400">
    <property type="entry name" value="WD40"/>
    <property type="match status" value="1"/>
</dbReference>
<dbReference type="InterPro" id="IPR056162">
    <property type="entry name" value="WD40_MABP1-WDR62_2nd"/>
</dbReference>
<comment type="caution">
    <text evidence="4">The sequence shown here is derived from an EMBL/GenBank/DDBJ whole genome shotgun (WGS) entry which is preliminary data.</text>
</comment>
<dbReference type="PROSITE" id="PS50082">
    <property type="entry name" value="WD_REPEATS_2"/>
    <property type="match status" value="1"/>
</dbReference>
<dbReference type="OrthoDB" id="6154712at2759"/>
<feature type="domain" description="MABP1/WDR62 second WD40" evidence="3">
    <location>
        <begin position="384"/>
        <end position="743"/>
    </location>
</feature>
<sequence length="1566" mass="169218">MRLIKRKPRKPDGCGKLELERIIGLTTTTPSGLACNGVNDELAYIAGCVIVIYNARTNCQTHFFTARGTPKPFSCVAFSSQGGKFIAAGESGHQPAVVVWEVATGTCIAEMKTHKYGVSCVEFSPNGKHLVSLGLPHDGYVCLWDWKSGALLMKTRAASSSLAPSTLHFATDGSYFVSGGAKHLKQWTIGGPRARSSGMTTNPGMDARPIKLGSQKESMFVSLSSAAASKEHTAGSPACHAIYALTASGVLCLLHRGLAIEKWVDLQVRKAYALTVSEGYVACACADGTVRIFLEGSLEYSATLPRPAPYGYHGLTDVNVGAYLALGNRVTAGIKFPDAIACTYLQQGQKIAVIYDDHSLYVWDVQSYAKIGRYSTFLSHSSCIWDVVSLPDPFLSTSVDSMLGGEAFATCSADGTIRLWHLDLGQLDTPKVSPIYSSNDNAQQQNVYSKDILGVLYIDTLGEQKEKLSTTDAIEEPVDTTSVGFRSITVSPDGSHLAAGDSSGNLRIYDLNSLLLHRFQEAHDAEILSLCYTTVANENHSCNADPLTSSLLASGGRDRLIHIYDVNRDYDVVETLDDHTASITTVRFACNGSKLLSCSADKSVVFRDVAVSLSGCKTSRYHQEIATRGTIYDMDIDASDKLVVSVGQEKKVNILSLASGKPVRCFKPEGDIGEPIKVRMDPSGAYVVCSHSDRCMRIYNFITGEPLVEASGHAEVITGVAFLPDCRRLVSVSGDSCIFVWRLPLNLSRAMRKRCSIIADSRPPLKTLKSSVPRSNINEVPRAAKMPRVHQLKGGFMDDTSALSESVATDENVCLTKHGENAAEIAGRDCQNADASCTETEGTEAGELTPAAFKFSVSRLPPWAQAKIVLDAEAPTSGGNEGPVVTGDNKKSFQSRWAERLGREGYKLFSEFMEEATPPATIHASGFGAKRRFSVEGGVGADSDSSPESGVSENQSSPTSSPRLVPRKESHWTTVHTVFLDDSDFDDISPKIDRLPHGIQTRYTQAESKHAKSPQRAEQRKHEGEDTDDVKGGPSDDEGGSIDIKAAAEVDQSSVESEEDEIAEDDESAPYRDLFSAHFDKLASDRKVSDSARRSFSARFFEQSNPKLPEPSLVGNTMARRSDNQGLLEDSDISELVPGKPSDAEKQYQKVPGQEQDTCEVQLKNMTSVNLDKTYSWTLNRAFGSEKSGTNGAVETSSNDLHVEGLSQLPHLLPSRSPPLTQERRGILPPKHNTGTPTPASTPGIKNRLALPALSPKLQMEAVEEKVFGCGEQSISSSNLEVDRIKGREESSFSVAEGGIPSSSDFAHSGNHEILASPTVIEPPTSWNQVSLPGLDGILKQCALSFVGRTRGTEDQSEKVQKGSEENVNASTTGVSAMGSDMDDPFHSSHWENFSERSTTKALPRPVEDYQTALKELMDAATKASNLFDEIYPFCDRNNPTESNLDPVNLSKPSLPPDVVSSGQAYQKLVTESFQVIHKLADKVSTCAFSQDPLDTTKSSDNATSCFHKAIDYGGNNSQSWPRASGASLDSVLSSVDMESFISRYSETLASQVLALVQKSLPPTAA</sequence>
<dbReference type="InterPro" id="IPR015943">
    <property type="entry name" value="WD40/YVTN_repeat-like_dom_sf"/>
</dbReference>
<feature type="repeat" description="WD" evidence="1">
    <location>
        <begin position="710"/>
        <end position="743"/>
    </location>
</feature>
<keyword evidence="5" id="KW-1185">Reference proteome</keyword>
<feature type="compositionally biased region" description="Basic and acidic residues" evidence="2">
    <location>
        <begin position="1007"/>
        <end position="1024"/>
    </location>
</feature>
<dbReference type="PROSITE" id="PS50294">
    <property type="entry name" value="WD_REPEATS_REGION"/>
    <property type="match status" value="1"/>
</dbReference>
<reference evidence="4" key="1">
    <citation type="submission" date="2020-06" db="EMBL/GenBank/DDBJ databases">
        <title>WGS assembly of Ceratodon purpureus strain R40.</title>
        <authorList>
            <person name="Carey S.B."/>
            <person name="Jenkins J."/>
            <person name="Shu S."/>
            <person name="Lovell J.T."/>
            <person name="Sreedasyam A."/>
            <person name="Maumus F."/>
            <person name="Tiley G.P."/>
            <person name="Fernandez-Pozo N."/>
            <person name="Barry K."/>
            <person name="Chen C."/>
            <person name="Wang M."/>
            <person name="Lipzen A."/>
            <person name="Daum C."/>
            <person name="Saski C.A."/>
            <person name="Payton A.C."/>
            <person name="Mcbreen J.C."/>
            <person name="Conrad R.E."/>
            <person name="Kollar L.M."/>
            <person name="Olsson S."/>
            <person name="Huttunen S."/>
            <person name="Landis J.B."/>
            <person name="Wickett N.J."/>
            <person name="Johnson M.G."/>
            <person name="Rensing S.A."/>
            <person name="Grimwood J."/>
            <person name="Schmutz J."/>
            <person name="Mcdaniel S.F."/>
        </authorList>
    </citation>
    <scope>NUCLEOTIDE SEQUENCE</scope>
    <source>
        <strain evidence="4">R40</strain>
    </source>
</reference>
<dbReference type="SUPFAM" id="SSF50978">
    <property type="entry name" value="WD40 repeat-like"/>
    <property type="match status" value="2"/>
</dbReference>
<organism evidence="4 5">
    <name type="scientific">Ceratodon purpureus</name>
    <name type="common">Fire moss</name>
    <name type="synonym">Dicranum purpureum</name>
    <dbReference type="NCBI Taxonomy" id="3225"/>
    <lineage>
        <taxon>Eukaryota</taxon>
        <taxon>Viridiplantae</taxon>
        <taxon>Streptophyta</taxon>
        <taxon>Embryophyta</taxon>
        <taxon>Bryophyta</taxon>
        <taxon>Bryophytina</taxon>
        <taxon>Bryopsida</taxon>
        <taxon>Dicranidae</taxon>
        <taxon>Pseudoditrichales</taxon>
        <taxon>Ditrichaceae</taxon>
        <taxon>Ceratodon</taxon>
    </lineage>
</organism>
<dbReference type="InterPro" id="IPR036322">
    <property type="entry name" value="WD40_repeat_dom_sf"/>
</dbReference>
<dbReference type="EMBL" id="CM026431">
    <property type="protein sequence ID" value="KAG0558999.1"/>
    <property type="molecule type" value="Genomic_DNA"/>
</dbReference>
<feature type="region of interest" description="Disordered" evidence="2">
    <location>
        <begin position="1210"/>
        <end position="1246"/>
    </location>
</feature>
<feature type="compositionally biased region" description="Acidic residues" evidence="2">
    <location>
        <begin position="1056"/>
        <end position="1068"/>
    </location>
</feature>
<feature type="region of interest" description="Disordered" evidence="2">
    <location>
        <begin position="1098"/>
        <end position="1161"/>
    </location>
</feature>
<dbReference type="PANTHER" id="PTHR45589:SF1">
    <property type="entry name" value="WD REPEAT DOMAIN 62, ISOFORM G"/>
    <property type="match status" value="1"/>
</dbReference>
<evidence type="ECO:0000313" key="5">
    <source>
        <dbReference type="Proteomes" id="UP000822688"/>
    </source>
</evidence>
<dbReference type="SMART" id="SM00320">
    <property type="entry name" value="WD40"/>
    <property type="match status" value="12"/>
</dbReference>
<dbReference type="PANTHER" id="PTHR45589">
    <property type="entry name" value="WD REPEAT DOMAIN 62, ISOFORM G"/>
    <property type="match status" value="1"/>
</dbReference>
<evidence type="ECO:0000256" key="1">
    <source>
        <dbReference type="PROSITE-ProRule" id="PRU00221"/>
    </source>
</evidence>
<protein>
    <recommendedName>
        <fullName evidence="3">MABP1/WDR62 second WD40 domain-containing protein</fullName>
    </recommendedName>
</protein>
<feature type="region of interest" description="Disordered" evidence="2">
    <location>
        <begin position="1350"/>
        <end position="1380"/>
    </location>
</feature>
<dbReference type="PROSITE" id="PS51257">
    <property type="entry name" value="PROKAR_LIPOPROTEIN"/>
    <property type="match status" value="1"/>
</dbReference>
<feature type="region of interest" description="Disordered" evidence="2">
    <location>
        <begin position="1003"/>
        <end position="1071"/>
    </location>
</feature>
<evidence type="ECO:0000313" key="4">
    <source>
        <dbReference type="EMBL" id="KAG0558999.1"/>
    </source>
</evidence>
<feature type="compositionally biased region" description="Low complexity" evidence="2">
    <location>
        <begin position="1210"/>
        <end position="1220"/>
    </location>
</feature>
<keyword evidence="1" id="KW-0853">WD repeat</keyword>
<feature type="region of interest" description="Disordered" evidence="2">
    <location>
        <begin position="936"/>
        <end position="968"/>
    </location>
</feature>